<gene>
    <name evidence="2" type="ORF">RM574_00560</name>
</gene>
<name>A0ABD5DZZ6_9ACTN</name>
<evidence type="ECO:0008006" key="4">
    <source>
        <dbReference type="Google" id="ProtNLM"/>
    </source>
</evidence>
<sequence>MLIVVVVVVLAAVAFLLVRRGAGAPGGGSLPRRFGPEYDRAVRHHDGDKRAAEQELRERVKTYGSLHEHTPAPEERTRLLASWSALQERFVEAPREAAAEADRLLAETATAVGHPGADRHAARLDSLSVHHPHHVDGYRRLRAALTPAEGGHESTEELREALLAARGLFEELIGAGTSGTRTGRGAAHHGAHRTERADEGAQGPGTPPAAGTAQAPAPGTAPAPAPAPEATETHEGHQARRS</sequence>
<reference evidence="3" key="1">
    <citation type="submission" date="2023-07" db="EMBL/GenBank/DDBJ databases">
        <title>30 novel species of actinomycetes from the DSMZ collection.</title>
        <authorList>
            <person name="Nouioui I."/>
        </authorList>
    </citation>
    <scope>NUCLEOTIDE SEQUENCE [LARGE SCALE GENOMIC DNA]</scope>
    <source>
        <strain evidence="3">DSM 41982</strain>
    </source>
</reference>
<comment type="caution">
    <text evidence="2">The sequence shown here is derived from an EMBL/GenBank/DDBJ whole genome shotgun (WGS) entry which is preliminary data.</text>
</comment>
<proteinExistence type="predicted"/>
<evidence type="ECO:0000313" key="2">
    <source>
        <dbReference type="EMBL" id="MDT0413972.1"/>
    </source>
</evidence>
<evidence type="ECO:0000256" key="1">
    <source>
        <dbReference type="SAM" id="MobiDB-lite"/>
    </source>
</evidence>
<feature type="compositionally biased region" description="Basic and acidic residues" evidence="1">
    <location>
        <begin position="231"/>
        <end position="242"/>
    </location>
</feature>
<protein>
    <recommendedName>
        <fullName evidence="4">Secreted protein</fullName>
    </recommendedName>
</protein>
<dbReference type="RefSeq" id="WP_093854074.1">
    <property type="nucleotide sequence ID" value="NZ_JAVRER010000001.1"/>
</dbReference>
<organism evidence="2 3">
    <name type="scientific">Streptomyces evansiae</name>
    <dbReference type="NCBI Taxonomy" id="3075535"/>
    <lineage>
        <taxon>Bacteria</taxon>
        <taxon>Bacillati</taxon>
        <taxon>Actinomycetota</taxon>
        <taxon>Actinomycetes</taxon>
        <taxon>Kitasatosporales</taxon>
        <taxon>Streptomycetaceae</taxon>
        <taxon>Streptomyces</taxon>
    </lineage>
</organism>
<accession>A0ABD5DZZ6</accession>
<feature type="region of interest" description="Disordered" evidence="1">
    <location>
        <begin position="175"/>
        <end position="242"/>
    </location>
</feature>
<dbReference type="EMBL" id="JAVRER010000001">
    <property type="protein sequence ID" value="MDT0413972.1"/>
    <property type="molecule type" value="Genomic_DNA"/>
</dbReference>
<feature type="compositionally biased region" description="Low complexity" evidence="1">
    <location>
        <begin position="208"/>
        <end position="218"/>
    </location>
</feature>
<evidence type="ECO:0000313" key="3">
    <source>
        <dbReference type="Proteomes" id="UP001183607"/>
    </source>
</evidence>
<feature type="compositionally biased region" description="Low complexity" evidence="1">
    <location>
        <begin position="175"/>
        <end position="185"/>
    </location>
</feature>
<dbReference type="Proteomes" id="UP001183607">
    <property type="component" value="Unassembled WGS sequence"/>
</dbReference>
<dbReference type="AlphaFoldDB" id="A0ABD5DZZ6"/>